<organism evidence="2 3">
    <name type="scientific">Spongiivirga citrea</name>
    <dbReference type="NCBI Taxonomy" id="1481457"/>
    <lineage>
        <taxon>Bacteria</taxon>
        <taxon>Pseudomonadati</taxon>
        <taxon>Bacteroidota</taxon>
        <taxon>Flavobacteriia</taxon>
        <taxon>Flavobacteriales</taxon>
        <taxon>Flavobacteriaceae</taxon>
        <taxon>Spongiivirga</taxon>
    </lineage>
</organism>
<dbReference type="Proteomes" id="UP000474296">
    <property type="component" value="Unassembled WGS sequence"/>
</dbReference>
<keyword evidence="1" id="KW-1133">Transmembrane helix</keyword>
<evidence type="ECO:0000256" key="1">
    <source>
        <dbReference type="SAM" id="Phobius"/>
    </source>
</evidence>
<keyword evidence="1" id="KW-0812">Transmembrane</keyword>
<proteinExistence type="predicted"/>
<comment type="caution">
    <text evidence="2">The sequence shown here is derived from an EMBL/GenBank/DDBJ whole genome shotgun (WGS) entry which is preliminary data.</text>
</comment>
<keyword evidence="3" id="KW-1185">Reference proteome</keyword>
<keyword evidence="1" id="KW-0472">Membrane</keyword>
<evidence type="ECO:0000313" key="3">
    <source>
        <dbReference type="Proteomes" id="UP000474296"/>
    </source>
</evidence>
<name>A0A6M0CJT7_9FLAO</name>
<sequence>MGALLVLKEAYRRKLANVKGIEAVTVKTFTWVYLTLIVLGLVTFAYNAIVKFL</sequence>
<dbReference type="EMBL" id="JAABOQ010000001">
    <property type="protein sequence ID" value="NER16224.1"/>
    <property type="molecule type" value="Genomic_DNA"/>
</dbReference>
<accession>A0A6M0CJT7</accession>
<dbReference type="RefSeq" id="WP_164029470.1">
    <property type="nucleotide sequence ID" value="NZ_JAABOQ010000001.1"/>
</dbReference>
<dbReference type="AlphaFoldDB" id="A0A6M0CJT7"/>
<feature type="transmembrane region" description="Helical" evidence="1">
    <location>
        <begin position="31"/>
        <end position="50"/>
    </location>
</feature>
<evidence type="ECO:0000313" key="2">
    <source>
        <dbReference type="EMBL" id="NER16224.1"/>
    </source>
</evidence>
<reference evidence="2 3" key="1">
    <citation type="submission" date="2020-01" db="EMBL/GenBank/DDBJ databases">
        <title>Spongiivirga citrea KCTC 32990T.</title>
        <authorList>
            <person name="Wang G."/>
        </authorList>
    </citation>
    <scope>NUCLEOTIDE SEQUENCE [LARGE SCALE GENOMIC DNA]</scope>
    <source>
        <strain evidence="2 3">KCTC 32990</strain>
    </source>
</reference>
<gene>
    <name evidence="2" type="ORF">GWK10_03325</name>
</gene>
<protein>
    <submittedName>
        <fullName evidence="2">Uncharacterized protein</fullName>
    </submittedName>
</protein>